<sequence>MFNTPILFIVFNRLHTTQQVFERIRAVRPKYLYIAADGPRPTHAEDAAKCTEVREWLLAAIDWEVELHTLFRTENVGCGKGPAGAISWFFEQVEQGIILEDDCLPSASFFPFCETLLERYATNSTIHSIAGTNLLPQFSATDADYFFSYQSGIWGWATWRRSWLLYDYYATAWGDVTVQEKFNNFFTHDRERQVYVNGVSKAYHERNVSWWDYQFIFSRIINGSYGIIPQKNLISNIGFGEEASHTFDTNSVLGFLPIDTISFPMVHPKSIEVYQPYDNLYRDQFFAALPDLQSPQMSSSLITKLVQQIKNKIKRLIKK</sequence>
<dbReference type="Proteomes" id="UP001595907">
    <property type="component" value="Unassembled WGS sequence"/>
</dbReference>
<dbReference type="RefSeq" id="WP_379705286.1">
    <property type="nucleotide sequence ID" value="NZ_JBHSCZ010000001.1"/>
</dbReference>
<name>A0ABV8QMB4_9BACT</name>
<evidence type="ECO:0000313" key="1">
    <source>
        <dbReference type="EMBL" id="MFC4261264.1"/>
    </source>
</evidence>
<organism evidence="1 2">
    <name type="scientific">Ferruginibacter yonginensis</name>
    <dbReference type="NCBI Taxonomy" id="1310416"/>
    <lineage>
        <taxon>Bacteria</taxon>
        <taxon>Pseudomonadati</taxon>
        <taxon>Bacteroidota</taxon>
        <taxon>Chitinophagia</taxon>
        <taxon>Chitinophagales</taxon>
        <taxon>Chitinophagaceae</taxon>
        <taxon>Ferruginibacter</taxon>
    </lineage>
</organism>
<gene>
    <name evidence="1" type="ORF">ACFOWM_00110</name>
</gene>
<keyword evidence="2" id="KW-1185">Reference proteome</keyword>
<comment type="caution">
    <text evidence="1">The sequence shown here is derived from an EMBL/GenBank/DDBJ whole genome shotgun (WGS) entry which is preliminary data.</text>
</comment>
<dbReference type="Gene3D" id="3.90.550.10">
    <property type="entry name" value="Spore Coat Polysaccharide Biosynthesis Protein SpsA, Chain A"/>
    <property type="match status" value="1"/>
</dbReference>
<protein>
    <recommendedName>
        <fullName evidence="3">Nucleotide-diphospho-sugar transferase</fullName>
    </recommendedName>
</protein>
<reference evidence="2" key="1">
    <citation type="journal article" date="2019" name="Int. J. Syst. Evol. Microbiol.">
        <title>The Global Catalogue of Microorganisms (GCM) 10K type strain sequencing project: providing services to taxonomists for standard genome sequencing and annotation.</title>
        <authorList>
            <consortium name="The Broad Institute Genomics Platform"/>
            <consortium name="The Broad Institute Genome Sequencing Center for Infectious Disease"/>
            <person name="Wu L."/>
            <person name="Ma J."/>
        </authorList>
    </citation>
    <scope>NUCLEOTIDE SEQUENCE [LARGE SCALE GENOMIC DNA]</scope>
    <source>
        <strain evidence="2">CECT 8289</strain>
    </source>
</reference>
<evidence type="ECO:0008006" key="3">
    <source>
        <dbReference type="Google" id="ProtNLM"/>
    </source>
</evidence>
<dbReference type="InterPro" id="IPR029044">
    <property type="entry name" value="Nucleotide-diphossugar_trans"/>
</dbReference>
<dbReference type="SUPFAM" id="SSF53448">
    <property type="entry name" value="Nucleotide-diphospho-sugar transferases"/>
    <property type="match status" value="1"/>
</dbReference>
<dbReference type="EMBL" id="JBHSCZ010000001">
    <property type="protein sequence ID" value="MFC4261264.1"/>
    <property type="molecule type" value="Genomic_DNA"/>
</dbReference>
<proteinExistence type="predicted"/>
<evidence type="ECO:0000313" key="2">
    <source>
        <dbReference type="Proteomes" id="UP001595907"/>
    </source>
</evidence>
<accession>A0ABV8QMB4</accession>